<dbReference type="KEGG" id="mcoo:MCOO_21110"/>
<reference evidence="2 3" key="1">
    <citation type="journal article" date="2019" name="Emerg. Microbes Infect.">
        <title>Comprehensive subspecies identification of 175 nontuberculous mycobacteria species based on 7547 genomic profiles.</title>
        <authorList>
            <person name="Matsumoto Y."/>
            <person name="Kinjo T."/>
            <person name="Motooka D."/>
            <person name="Nabeya D."/>
            <person name="Jung N."/>
            <person name="Uechi K."/>
            <person name="Horii T."/>
            <person name="Iida T."/>
            <person name="Fujita J."/>
            <person name="Nakamura S."/>
        </authorList>
    </citation>
    <scope>NUCLEOTIDE SEQUENCE [LARGE SCALE GENOMIC DNA]</scope>
    <source>
        <strain evidence="2 3">JCM 12404</strain>
    </source>
</reference>
<organism evidence="2 3">
    <name type="scientific">Mycobacterium cookii</name>
    <dbReference type="NCBI Taxonomy" id="1775"/>
    <lineage>
        <taxon>Bacteria</taxon>
        <taxon>Bacillati</taxon>
        <taxon>Actinomycetota</taxon>
        <taxon>Actinomycetes</taxon>
        <taxon>Mycobacteriales</taxon>
        <taxon>Mycobacteriaceae</taxon>
        <taxon>Mycobacterium</taxon>
    </lineage>
</organism>
<evidence type="ECO:0000313" key="2">
    <source>
        <dbReference type="EMBL" id="BBX46096.1"/>
    </source>
</evidence>
<gene>
    <name evidence="2" type="ORF">MCOO_21110</name>
</gene>
<accession>A0A7I7KWF9</accession>
<proteinExistence type="predicted"/>
<dbReference type="AlphaFoldDB" id="A0A7I7KWF9"/>
<feature type="region of interest" description="Disordered" evidence="1">
    <location>
        <begin position="1"/>
        <end position="42"/>
    </location>
</feature>
<keyword evidence="3" id="KW-1185">Reference proteome</keyword>
<dbReference type="EMBL" id="AP022569">
    <property type="protein sequence ID" value="BBX46096.1"/>
    <property type="molecule type" value="Genomic_DNA"/>
</dbReference>
<name>A0A7I7KWF9_9MYCO</name>
<evidence type="ECO:0000256" key="1">
    <source>
        <dbReference type="SAM" id="MobiDB-lite"/>
    </source>
</evidence>
<feature type="compositionally biased region" description="Polar residues" evidence="1">
    <location>
        <begin position="23"/>
        <end position="37"/>
    </location>
</feature>
<feature type="compositionally biased region" description="Polar residues" evidence="1">
    <location>
        <begin position="1"/>
        <end position="16"/>
    </location>
</feature>
<protein>
    <submittedName>
        <fullName evidence="2">Uncharacterized protein</fullName>
    </submittedName>
</protein>
<evidence type="ECO:0000313" key="3">
    <source>
        <dbReference type="Proteomes" id="UP000465866"/>
    </source>
</evidence>
<sequence length="68" mass="7268">MKGPSCQLQLDANSSAVAPKTANVRSQRTADTSNTPKTRFLDHGPTRIEQVTATRAADVGDMGAIQQR</sequence>
<dbReference type="Proteomes" id="UP000465866">
    <property type="component" value="Chromosome"/>
</dbReference>